<gene>
    <name evidence="3" type="ORF">SELMODRAFT_414779</name>
</gene>
<sequence length="578" mass="64550">MFSLRASSTISLLSSHSLLFVSMSGQQGRNTATAQCGRGRANKVGASINPFAGADLGEAVIKEGPGLGAALGDAVIGEGLASTVGDQVAMFDGVNPRPGVKDSAAARIGRGCRGDQRGIQGQETNPHHPPSPRGPVKGIGPTEIRRHLCSFYKEEDTGCCIADISLCHRPIQEFSKEFMSVTRNNIEIGRMTRFSNQGASRLQQLDEDAYSVGGSTSTPQASGSIECRPRLNMFAFPSSNDNKAWEWIECLEGEDWVDAEWLRQQALREDFLDKIYHEMVECIDQQLEKAIADILYSKLKSVVSAINTRVLTNDTNVAISNIPGSGNTLHDQMRCIERKRGLSAIIMDNATNMRLVGRKFEAKFEDMWSVSCQYHALNFVLMFWADWLRSQPATTTETTNQALMAMEDFNFWVGVEKVMQLMEPVVMAIKFFDRSTSTIGFVWQAWHFLKFKTAVVIGFNAKDKQLLEDFLQKWEDQYMRSCDLFGAAWCVNLHYREDRNRQEATAAFSLVRHCFYPNAEDTHKLNQEYFAYINGTGPFSIVDSRDAQELLEKGKDGDSPWYVWASVVSFNCDSGAVL</sequence>
<name>D8RUL0_SELML</name>
<evidence type="ECO:0000313" key="4">
    <source>
        <dbReference type="Proteomes" id="UP000001514"/>
    </source>
</evidence>
<dbReference type="KEGG" id="smo:SELMODRAFT_414779"/>
<accession>D8RUL0</accession>
<dbReference type="HOGENOM" id="CLU_472068_0_0_1"/>
<feature type="signal peptide" evidence="2">
    <location>
        <begin position="1"/>
        <end position="25"/>
    </location>
</feature>
<protein>
    <recommendedName>
        <fullName evidence="5">DUF659 domain-containing protein</fullName>
    </recommendedName>
</protein>
<dbReference type="AlphaFoldDB" id="D8RUL0"/>
<reference evidence="3 4" key="1">
    <citation type="journal article" date="2011" name="Science">
        <title>The Selaginella genome identifies genetic changes associated with the evolution of vascular plants.</title>
        <authorList>
            <person name="Banks J.A."/>
            <person name="Nishiyama T."/>
            <person name="Hasebe M."/>
            <person name="Bowman J.L."/>
            <person name="Gribskov M."/>
            <person name="dePamphilis C."/>
            <person name="Albert V.A."/>
            <person name="Aono N."/>
            <person name="Aoyama T."/>
            <person name="Ambrose B.A."/>
            <person name="Ashton N.W."/>
            <person name="Axtell M.J."/>
            <person name="Barker E."/>
            <person name="Barker M.S."/>
            <person name="Bennetzen J.L."/>
            <person name="Bonawitz N.D."/>
            <person name="Chapple C."/>
            <person name="Cheng C."/>
            <person name="Correa L.G."/>
            <person name="Dacre M."/>
            <person name="DeBarry J."/>
            <person name="Dreyer I."/>
            <person name="Elias M."/>
            <person name="Engstrom E.M."/>
            <person name="Estelle M."/>
            <person name="Feng L."/>
            <person name="Finet C."/>
            <person name="Floyd S.K."/>
            <person name="Frommer W.B."/>
            <person name="Fujita T."/>
            <person name="Gramzow L."/>
            <person name="Gutensohn M."/>
            <person name="Harholt J."/>
            <person name="Hattori M."/>
            <person name="Heyl A."/>
            <person name="Hirai T."/>
            <person name="Hiwatashi Y."/>
            <person name="Ishikawa M."/>
            <person name="Iwata M."/>
            <person name="Karol K.G."/>
            <person name="Koehler B."/>
            <person name="Kolukisaoglu U."/>
            <person name="Kubo M."/>
            <person name="Kurata T."/>
            <person name="Lalonde S."/>
            <person name="Li K."/>
            <person name="Li Y."/>
            <person name="Litt A."/>
            <person name="Lyons E."/>
            <person name="Manning G."/>
            <person name="Maruyama T."/>
            <person name="Michael T.P."/>
            <person name="Mikami K."/>
            <person name="Miyazaki S."/>
            <person name="Morinaga S."/>
            <person name="Murata T."/>
            <person name="Mueller-Roeber B."/>
            <person name="Nelson D.R."/>
            <person name="Obara M."/>
            <person name="Oguri Y."/>
            <person name="Olmstead R.G."/>
            <person name="Onodera N."/>
            <person name="Petersen B.L."/>
            <person name="Pils B."/>
            <person name="Prigge M."/>
            <person name="Rensing S.A."/>
            <person name="Riano-Pachon D.M."/>
            <person name="Roberts A.W."/>
            <person name="Sato Y."/>
            <person name="Scheller H.V."/>
            <person name="Schulz B."/>
            <person name="Schulz C."/>
            <person name="Shakirov E.V."/>
            <person name="Shibagaki N."/>
            <person name="Shinohara N."/>
            <person name="Shippen D.E."/>
            <person name="Soerensen I."/>
            <person name="Sotooka R."/>
            <person name="Sugimoto N."/>
            <person name="Sugita M."/>
            <person name="Sumikawa N."/>
            <person name="Tanurdzic M."/>
            <person name="Theissen G."/>
            <person name="Ulvskov P."/>
            <person name="Wakazuki S."/>
            <person name="Weng J.K."/>
            <person name="Willats W.W."/>
            <person name="Wipf D."/>
            <person name="Wolf P.G."/>
            <person name="Yang L."/>
            <person name="Zimmer A.D."/>
            <person name="Zhu Q."/>
            <person name="Mitros T."/>
            <person name="Hellsten U."/>
            <person name="Loque D."/>
            <person name="Otillar R."/>
            <person name="Salamov A."/>
            <person name="Schmutz J."/>
            <person name="Shapiro H."/>
            <person name="Lindquist E."/>
            <person name="Lucas S."/>
            <person name="Rokhsar D."/>
            <person name="Grigoriev I.V."/>
        </authorList>
    </citation>
    <scope>NUCLEOTIDE SEQUENCE [LARGE SCALE GENOMIC DNA]</scope>
</reference>
<dbReference type="InParanoid" id="D8RUL0"/>
<evidence type="ECO:0008006" key="5">
    <source>
        <dbReference type="Google" id="ProtNLM"/>
    </source>
</evidence>
<evidence type="ECO:0000313" key="3">
    <source>
        <dbReference type="EMBL" id="EFJ24051.1"/>
    </source>
</evidence>
<feature type="chain" id="PRO_5003122128" description="DUF659 domain-containing protein" evidence="2">
    <location>
        <begin position="26"/>
        <end position="578"/>
    </location>
</feature>
<dbReference type="EMBL" id="GL377590">
    <property type="protein sequence ID" value="EFJ24051.1"/>
    <property type="molecule type" value="Genomic_DNA"/>
</dbReference>
<organism evidence="4">
    <name type="scientific">Selaginella moellendorffii</name>
    <name type="common">Spikemoss</name>
    <dbReference type="NCBI Taxonomy" id="88036"/>
    <lineage>
        <taxon>Eukaryota</taxon>
        <taxon>Viridiplantae</taxon>
        <taxon>Streptophyta</taxon>
        <taxon>Embryophyta</taxon>
        <taxon>Tracheophyta</taxon>
        <taxon>Lycopodiopsida</taxon>
        <taxon>Selaginellales</taxon>
        <taxon>Selaginellaceae</taxon>
        <taxon>Selaginella</taxon>
    </lineage>
</organism>
<dbReference type="Proteomes" id="UP000001514">
    <property type="component" value="Unassembled WGS sequence"/>
</dbReference>
<evidence type="ECO:0000256" key="1">
    <source>
        <dbReference type="SAM" id="MobiDB-lite"/>
    </source>
</evidence>
<proteinExistence type="predicted"/>
<keyword evidence="2" id="KW-0732">Signal</keyword>
<keyword evidence="4" id="KW-1185">Reference proteome</keyword>
<evidence type="ECO:0000256" key="2">
    <source>
        <dbReference type="SAM" id="SignalP"/>
    </source>
</evidence>
<dbReference type="Gramene" id="EFJ24051">
    <property type="protein sequence ID" value="EFJ24051"/>
    <property type="gene ID" value="SELMODRAFT_414779"/>
</dbReference>
<feature type="region of interest" description="Disordered" evidence="1">
    <location>
        <begin position="112"/>
        <end position="140"/>
    </location>
</feature>